<sequence>MKKLGLIVNPIAGMGGRVGLKGTDGPEMLRKAIELGAKPWAEDRAVEALKALLPIKNSLVIYTYPHKMGENAAKRAGFNPKVMGSIGEETTADDTVRAAGDMKDVGVDILLFVGGDGTARDVCRSIGTSLVTLGIPAGVKVYSSVFSTSPKTGGELALKFLRGEINDIIEAEVLDIDEDSFREGRLSVKLYGYLKIPYDSSYIPGGKVPSSHSESYDREAIAAELLDIIENDVIYLIGPGSTTKEVMKLLNLDFSPLGVDAILDGKLIGKDLNERQIIYLISGRKAKVVVTPIGGQGYVFGRGNQQISPDVLRRIGKENVIIVATRGKLESLRGRPLLIDTGDESLDIELSGYYKVITGYREYTVYKAVPASTLES</sequence>
<dbReference type="PIRSF" id="PIRSF016907">
    <property type="entry name" value="Kin_ATP-NAD"/>
    <property type="match status" value="1"/>
</dbReference>
<dbReference type="InterPro" id="IPR039065">
    <property type="entry name" value="AcoX-like"/>
</dbReference>
<organism evidence="1 2">
    <name type="scientific">Candidatus Methanodesulfokora washburnensis</name>
    <dbReference type="NCBI Taxonomy" id="2478471"/>
    <lineage>
        <taxon>Archaea</taxon>
        <taxon>Thermoproteota</taxon>
        <taxon>Candidatus Korarchaeia</taxon>
        <taxon>Candidatus Korarchaeia incertae sedis</taxon>
        <taxon>Candidatus Methanodesulfokora</taxon>
    </lineage>
</organism>
<dbReference type="EMBL" id="RXII01000040">
    <property type="protein sequence ID" value="RZN62655.1"/>
    <property type="molecule type" value="Genomic_DNA"/>
</dbReference>
<protein>
    <submittedName>
        <fullName evidence="1">ATP-NAD kinase</fullName>
    </submittedName>
</protein>
<dbReference type="PANTHER" id="PTHR40697">
    <property type="entry name" value="ACETOIN CATABOLISM PROTEIN X"/>
    <property type="match status" value="1"/>
</dbReference>
<dbReference type="GO" id="GO:0006741">
    <property type="term" value="P:NADP+ biosynthetic process"/>
    <property type="evidence" value="ECO:0007669"/>
    <property type="project" value="InterPro"/>
</dbReference>
<dbReference type="Pfam" id="PF01513">
    <property type="entry name" value="NAD_kinase"/>
    <property type="match status" value="1"/>
</dbReference>
<keyword evidence="1" id="KW-0808">Transferase</keyword>
<name>A0A520KMX9_9CREN</name>
<dbReference type="PANTHER" id="PTHR40697:SF2">
    <property type="entry name" value="ATP-NAD KINASE-RELATED"/>
    <property type="match status" value="1"/>
</dbReference>
<evidence type="ECO:0000313" key="1">
    <source>
        <dbReference type="EMBL" id="RZN62655.1"/>
    </source>
</evidence>
<keyword evidence="1" id="KW-0418">Kinase</keyword>
<dbReference type="Pfam" id="PF20143">
    <property type="entry name" value="NAD_kinase_C"/>
    <property type="match status" value="1"/>
</dbReference>
<dbReference type="AlphaFoldDB" id="A0A520KMX9"/>
<dbReference type="Proteomes" id="UP000316217">
    <property type="component" value="Unassembled WGS sequence"/>
</dbReference>
<gene>
    <name evidence="1" type="ORF">EF810_02265</name>
</gene>
<dbReference type="InterPro" id="IPR011386">
    <property type="entry name" value="Put_ATP-NAD_kin"/>
</dbReference>
<proteinExistence type="predicted"/>
<dbReference type="InterPro" id="IPR002504">
    <property type="entry name" value="NADK"/>
</dbReference>
<comment type="caution">
    <text evidence="1">The sequence shown here is derived from an EMBL/GenBank/DDBJ whole genome shotgun (WGS) entry which is preliminary data.</text>
</comment>
<dbReference type="GO" id="GO:0003951">
    <property type="term" value="F:NAD+ kinase activity"/>
    <property type="evidence" value="ECO:0007669"/>
    <property type="project" value="InterPro"/>
</dbReference>
<reference evidence="1 2" key="1">
    <citation type="journal article" date="2019" name="Nat. Microbiol.">
        <title>Wide diversity of methane and short-chain alkane metabolisms in uncultured archaea.</title>
        <authorList>
            <person name="Borrel G."/>
            <person name="Adam P.S."/>
            <person name="McKay L.J."/>
            <person name="Chen L.X."/>
            <person name="Sierra-Garcia I.N."/>
            <person name="Sieber C.M."/>
            <person name="Letourneur Q."/>
            <person name="Ghozlane A."/>
            <person name="Andersen G.L."/>
            <person name="Li W.J."/>
            <person name="Hallam S.J."/>
            <person name="Muyzer G."/>
            <person name="de Oliveira V.M."/>
            <person name="Inskeep W.P."/>
            <person name="Banfield J.F."/>
            <person name="Gribaldo S."/>
        </authorList>
    </citation>
    <scope>NUCLEOTIDE SEQUENCE [LARGE SCALE GENOMIC DNA]</scope>
    <source>
        <strain evidence="1">NM4</strain>
    </source>
</reference>
<accession>A0A520KMX9</accession>
<evidence type="ECO:0000313" key="2">
    <source>
        <dbReference type="Proteomes" id="UP000316217"/>
    </source>
</evidence>